<evidence type="ECO:0000256" key="2">
    <source>
        <dbReference type="ARBA" id="ARBA00005864"/>
    </source>
</evidence>
<evidence type="ECO:0000259" key="9">
    <source>
        <dbReference type="PROSITE" id="PS50003"/>
    </source>
</evidence>
<evidence type="ECO:0000256" key="3">
    <source>
        <dbReference type="ARBA" id="ARBA00022443"/>
    </source>
</evidence>
<dbReference type="SMART" id="SM00233">
    <property type="entry name" value="PH"/>
    <property type="match status" value="1"/>
</dbReference>
<evidence type="ECO:0000256" key="4">
    <source>
        <dbReference type="ARBA" id="ARBA00022490"/>
    </source>
</evidence>
<evidence type="ECO:0000313" key="10">
    <source>
        <dbReference type="EMBL" id="KAK6182885.1"/>
    </source>
</evidence>
<feature type="domain" description="PH" evidence="9">
    <location>
        <begin position="101"/>
        <end position="204"/>
    </location>
</feature>
<accession>A0AAN8JW23</accession>
<keyword evidence="3 6" id="KW-0728">SH3 domain</keyword>
<dbReference type="Pfam" id="PF00169">
    <property type="entry name" value="PH"/>
    <property type="match status" value="1"/>
</dbReference>
<comment type="caution">
    <text evidence="10">The sequence shown here is derived from an EMBL/GenBank/DDBJ whole genome shotgun (WGS) entry which is preliminary data.</text>
</comment>
<proteinExistence type="inferred from homology"/>
<protein>
    <submittedName>
        <fullName evidence="10">Uncharacterized protein</fullName>
    </submittedName>
</protein>
<dbReference type="AlphaFoldDB" id="A0AAN8JW23"/>
<evidence type="ECO:0000256" key="5">
    <source>
        <dbReference type="ARBA" id="ARBA00022553"/>
    </source>
</evidence>
<dbReference type="InterPro" id="IPR011993">
    <property type="entry name" value="PH-like_dom_sf"/>
</dbReference>
<feature type="region of interest" description="Disordered" evidence="7">
    <location>
        <begin position="252"/>
        <end position="326"/>
    </location>
</feature>
<dbReference type="Gene3D" id="2.30.29.30">
    <property type="entry name" value="Pleckstrin-homology domain (PH domain)/Phosphotyrosine-binding domain (PTB)"/>
    <property type="match status" value="1"/>
</dbReference>
<dbReference type="GO" id="GO:0005886">
    <property type="term" value="C:plasma membrane"/>
    <property type="evidence" value="ECO:0007669"/>
    <property type="project" value="TreeGrafter"/>
</dbReference>
<dbReference type="InterPro" id="IPR037781">
    <property type="entry name" value="SKAP_fam"/>
</dbReference>
<keyword evidence="11" id="KW-1185">Reference proteome</keyword>
<dbReference type="InterPro" id="IPR001452">
    <property type="entry name" value="SH3_domain"/>
</dbReference>
<comment type="subcellular location">
    <subcellularLocation>
        <location evidence="1">Cytoplasm</location>
    </subcellularLocation>
</comment>
<dbReference type="InterPro" id="IPR001849">
    <property type="entry name" value="PH_domain"/>
</dbReference>
<feature type="compositionally biased region" description="Pro residues" evidence="7">
    <location>
        <begin position="305"/>
        <end position="326"/>
    </location>
</feature>
<name>A0AAN8JW23_PATCE</name>
<evidence type="ECO:0000256" key="6">
    <source>
        <dbReference type="PROSITE-ProRule" id="PRU00192"/>
    </source>
</evidence>
<evidence type="ECO:0000259" key="8">
    <source>
        <dbReference type="PROSITE" id="PS50002"/>
    </source>
</evidence>
<evidence type="ECO:0000256" key="7">
    <source>
        <dbReference type="SAM" id="MobiDB-lite"/>
    </source>
</evidence>
<evidence type="ECO:0000313" key="11">
    <source>
        <dbReference type="Proteomes" id="UP001347796"/>
    </source>
</evidence>
<dbReference type="Gene3D" id="6.10.250.220">
    <property type="match status" value="1"/>
</dbReference>
<comment type="similarity">
    <text evidence="2">Belongs to the SKAP family.</text>
</comment>
<dbReference type="SUPFAM" id="SSF50044">
    <property type="entry name" value="SH3-domain"/>
    <property type="match status" value="1"/>
</dbReference>
<dbReference type="PANTHER" id="PTHR15129:SF0">
    <property type="entry name" value="SH3 DOMAIN-CONTAINING PROTEIN"/>
    <property type="match status" value="1"/>
</dbReference>
<dbReference type="PROSITE" id="PS50003">
    <property type="entry name" value="PH_DOMAIN"/>
    <property type="match status" value="1"/>
</dbReference>
<keyword evidence="4" id="KW-0963">Cytoplasm</keyword>
<dbReference type="Proteomes" id="UP001347796">
    <property type="component" value="Unassembled WGS sequence"/>
</dbReference>
<dbReference type="SMART" id="SM00326">
    <property type="entry name" value="SH3"/>
    <property type="match status" value="1"/>
</dbReference>
<dbReference type="EMBL" id="JAZGQO010000007">
    <property type="protein sequence ID" value="KAK6182885.1"/>
    <property type="molecule type" value="Genomic_DNA"/>
</dbReference>
<reference evidence="10 11" key="1">
    <citation type="submission" date="2024-01" db="EMBL/GenBank/DDBJ databases">
        <title>The genome of the rayed Mediterranean limpet Patella caerulea (Linnaeus, 1758).</title>
        <authorList>
            <person name="Anh-Thu Weber A."/>
            <person name="Halstead-Nussloch G."/>
        </authorList>
    </citation>
    <scope>NUCLEOTIDE SEQUENCE [LARGE SCALE GENOMIC DNA]</scope>
    <source>
        <strain evidence="10">AATW-2023a</strain>
        <tissue evidence="10">Whole specimen</tissue>
    </source>
</reference>
<feature type="compositionally biased region" description="Basic and acidic residues" evidence="7">
    <location>
        <begin position="255"/>
        <end position="268"/>
    </location>
</feature>
<gene>
    <name evidence="10" type="ORF">SNE40_010469</name>
</gene>
<dbReference type="PRINTS" id="PR00452">
    <property type="entry name" value="SH3DOMAIN"/>
</dbReference>
<evidence type="ECO:0000256" key="1">
    <source>
        <dbReference type="ARBA" id="ARBA00004496"/>
    </source>
</evidence>
<sequence length="427" mass="48304">MTSYNESIRQILIDVQTFLNETLKNEKLSDKAKKQKNKIADTIHNLQEEYSALKPDIKEDNKLKAPPEFDESVFTTSSVNSEEEVAYSENIKEVSAVSLDKPLVTGYLEKKRKGLMGKFSYQRRYCVIHTAVLYYFEKPTDKKQKGAFHLNGYEFRPAPHQVRDSSKRDLSFELVAPGKRTYEFLAENKAEFDAWKKSVEICHDEPVSEELYEFIEDVHQKMASPTKQEHFEGDGEEYEAPVMESDEVYEAIDDDSNKRPPKVPEARKVSTISLPKSPPPPVPSTPIPDVPPVPPPSRRDLPAVPNTPLPAVPNTPLPAVPNTPLPALPNTPLPAVPKSPLPPLPGARRMAKLNIPDMDPNEDYENMYYGKWNCSADSDNELVFEKGDIIHVLSKDFEKENWWVGELKGNIGLVPKEYLAKAYELAP</sequence>
<dbReference type="SUPFAM" id="SSF50729">
    <property type="entry name" value="PH domain-like"/>
    <property type="match status" value="1"/>
</dbReference>
<feature type="domain" description="SH3" evidence="8">
    <location>
        <begin position="363"/>
        <end position="424"/>
    </location>
</feature>
<keyword evidence="5" id="KW-0597">Phosphoprotein</keyword>
<dbReference type="Pfam" id="PF00018">
    <property type="entry name" value="SH3_1"/>
    <property type="match status" value="1"/>
</dbReference>
<dbReference type="PANTHER" id="PTHR15129">
    <property type="entry name" value="SRC-ASSOCIATED ADAPTOR PROTEIN"/>
    <property type="match status" value="1"/>
</dbReference>
<organism evidence="10 11">
    <name type="scientific">Patella caerulea</name>
    <name type="common">Rayed Mediterranean limpet</name>
    <dbReference type="NCBI Taxonomy" id="87958"/>
    <lineage>
        <taxon>Eukaryota</taxon>
        <taxon>Metazoa</taxon>
        <taxon>Spiralia</taxon>
        <taxon>Lophotrochozoa</taxon>
        <taxon>Mollusca</taxon>
        <taxon>Gastropoda</taxon>
        <taxon>Patellogastropoda</taxon>
        <taxon>Patelloidea</taxon>
        <taxon>Patellidae</taxon>
        <taxon>Patella</taxon>
    </lineage>
</organism>
<dbReference type="GO" id="GO:0005737">
    <property type="term" value="C:cytoplasm"/>
    <property type="evidence" value="ECO:0007669"/>
    <property type="project" value="UniProtKB-SubCell"/>
</dbReference>
<feature type="compositionally biased region" description="Pro residues" evidence="7">
    <location>
        <begin position="276"/>
        <end position="296"/>
    </location>
</feature>
<dbReference type="PROSITE" id="PS50002">
    <property type="entry name" value="SH3"/>
    <property type="match status" value="1"/>
</dbReference>
<dbReference type="Gene3D" id="2.30.30.40">
    <property type="entry name" value="SH3 Domains"/>
    <property type="match status" value="1"/>
</dbReference>
<dbReference type="InterPro" id="IPR036028">
    <property type="entry name" value="SH3-like_dom_sf"/>
</dbReference>